<feature type="transmembrane region" description="Helical" evidence="1">
    <location>
        <begin position="6"/>
        <end position="24"/>
    </location>
</feature>
<proteinExistence type="predicted"/>
<dbReference type="EMBL" id="JAVIFY010000002">
    <property type="protein sequence ID" value="MDQ9090623.1"/>
    <property type="molecule type" value="Genomic_DNA"/>
</dbReference>
<feature type="transmembrane region" description="Helical" evidence="1">
    <location>
        <begin position="36"/>
        <end position="53"/>
    </location>
</feature>
<keyword evidence="1" id="KW-0812">Transmembrane</keyword>
<keyword evidence="1" id="KW-1133">Transmembrane helix</keyword>
<sequence length="84" mass="9353">MEKLRLVVLIIGCICILFGYFRFITDEQGNVNLQNYRFTGGLGLVLIGIVAGTHDLFSRYLSKNALSALAIYTGLLLFYLGFSI</sequence>
<keyword evidence="1" id="KW-0472">Membrane</keyword>
<reference evidence="2 3" key="1">
    <citation type="submission" date="2023-08" db="EMBL/GenBank/DDBJ databases">
        <title>Pseudoalteromonas haloplanktis LL1 genome.</title>
        <authorList>
            <person name="Wu S."/>
        </authorList>
    </citation>
    <scope>NUCLEOTIDE SEQUENCE [LARGE SCALE GENOMIC DNA]</scope>
    <source>
        <strain evidence="2 3">LL1</strain>
    </source>
</reference>
<protein>
    <submittedName>
        <fullName evidence="2">MetJ regulator of methionine regulon</fullName>
    </submittedName>
</protein>
<organism evidence="2 3">
    <name type="scientific">Pseudoalteromonas haloplanktis</name>
    <name type="common">Alteromonas haloplanktis</name>
    <dbReference type="NCBI Taxonomy" id="228"/>
    <lineage>
        <taxon>Bacteria</taxon>
        <taxon>Pseudomonadati</taxon>
        <taxon>Pseudomonadota</taxon>
        <taxon>Gammaproteobacteria</taxon>
        <taxon>Alteromonadales</taxon>
        <taxon>Pseudoalteromonadaceae</taxon>
        <taxon>Pseudoalteromonas</taxon>
    </lineage>
</organism>
<feature type="transmembrane region" description="Helical" evidence="1">
    <location>
        <begin position="65"/>
        <end position="82"/>
    </location>
</feature>
<keyword evidence="3" id="KW-1185">Reference proteome</keyword>
<evidence type="ECO:0000313" key="2">
    <source>
        <dbReference type="EMBL" id="MDQ9090623.1"/>
    </source>
</evidence>
<evidence type="ECO:0000256" key="1">
    <source>
        <dbReference type="SAM" id="Phobius"/>
    </source>
</evidence>
<dbReference type="RefSeq" id="WP_309038407.1">
    <property type="nucleotide sequence ID" value="NZ_JAVIFY010000002.1"/>
</dbReference>
<gene>
    <name evidence="2" type="ORF">RC083_03325</name>
</gene>
<evidence type="ECO:0000313" key="3">
    <source>
        <dbReference type="Proteomes" id="UP001226574"/>
    </source>
</evidence>
<accession>A0ABU1B7W0</accession>
<name>A0ABU1B7W0_PSEHA</name>
<comment type="caution">
    <text evidence="2">The sequence shown here is derived from an EMBL/GenBank/DDBJ whole genome shotgun (WGS) entry which is preliminary data.</text>
</comment>
<dbReference type="Proteomes" id="UP001226574">
    <property type="component" value="Unassembled WGS sequence"/>
</dbReference>